<keyword evidence="3" id="KW-1185">Reference proteome</keyword>
<name>A0ABN2ZMF7_9ACTN</name>
<dbReference type="EMBL" id="BAAAMR010000038">
    <property type="protein sequence ID" value="GAA2144392.1"/>
    <property type="molecule type" value="Genomic_DNA"/>
</dbReference>
<evidence type="ECO:0000313" key="3">
    <source>
        <dbReference type="Proteomes" id="UP001501020"/>
    </source>
</evidence>
<sequence>MTGWDEDALAGLRAAVARGDARAGLAALAGRPLGPVLQYAGDVLAAAVAEGLAGAEAAARKCLAELEERGLPGDAELAAELAAALDGRPSGLDALPVDLGAVAQALEAGPADGLWLLDLERGDVLPPDEPASGEPCGGGGRYLPIPPEGPLREPEEERRGRARRWLAGQGHRPGPRVL</sequence>
<accession>A0ABN2ZMF7</accession>
<proteinExistence type="predicted"/>
<feature type="compositionally biased region" description="Basic and acidic residues" evidence="1">
    <location>
        <begin position="150"/>
        <end position="159"/>
    </location>
</feature>
<comment type="caution">
    <text evidence="2">The sequence shown here is derived from an EMBL/GenBank/DDBJ whole genome shotgun (WGS) entry which is preliminary data.</text>
</comment>
<dbReference type="Proteomes" id="UP001501020">
    <property type="component" value="Unassembled WGS sequence"/>
</dbReference>
<protein>
    <submittedName>
        <fullName evidence="2">Uncharacterized protein</fullName>
    </submittedName>
</protein>
<gene>
    <name evidence="2" type="ORF">GCM10009727_44140</name>
</gene>
<organism evidence="2 3">
    <name type="scientific">Actinomadura napierensis</name>
    <dbReference type="NCBI Taxonomy" id="267854"/>
    <lineage>
        <taxon>Bacteria</taxon>
        <taxon>Bacillati</taxon>
        <taxon>Actinomycetota</taxon>
        <taxon>Actinomycetes</taxon>
        <taxon>Streptosporangiales</taxon>
        <taxon>Thermomonosporaceae</taxon>
        <taxon>Actinomadura</taxon>
    </lineage>
</organism>
<evidence type="ECO:0000256" key="1">
    <source>
        <dbReference type="SAM" id="MobiDB-lite"/>
    </source>
</evidence>
<feature type="region of interest" description="Disordered" evidence="1">
    <location>
        <begin position="125"/>
        <end position="178"/>
    </location>
</feature>
<reference evidence="2 3" key="1">
    <citation type="journal article" date="2019" name="Int. J. Syst. Evol. Microbiol.">
        <title>The Global Catalogue of Microorganisms (GCM) 10K type strain sequencing project: providing services to taxonomists for standard genome sequencing and annotation.</title>
        <authorList>
            <consortium name="The Broad Institute Genomics Platform"/>
            <consortium name="The Broad Institute Genome Sequencing Center for Infectious Disease"/>
            <person name="Wu L."/>
            <person name="Ma J."/>
        </authorList>
    </citation>
    <scope>NUCLEOTIDE SEQUENCE [LARGE SCALE GENOMIC DNA]</scope>
    <source>
        <strain evidence="2 3">JCM 13850</strain>
    </source>
</reference>
<evidence type="ECO:0000313" key="2">
    <source>
        <dbReference type="EMBL" id="GAA2144392.1"/>
    </source>
</evidence>
<dbReference type="RefSeq" id="WP_344270068.1">
    <property type="nucleotide sequence ID" value="NZ_BAAAMR010000038.1"/>
</dbReference>